<evidence type="ECO:0000313" key="2">
    <source>
        <dbReference type="EMBL" id="KAK6616803.1"/>
    </source>
</evidence>
<evidence type="ECO:0000256" key="1">
    <source>
        <dbReference type="SAM" id="SignalP"/>
    </source>
</evidence>
<feature type="signal peptide" evidence="1">
    <location>
        <begin position="1"/>
        <end position="19"/>
    </location>
</feature>
<dbReference type="Proteomes" id="UP001372834">
    <property type="component" value="Unassembled WGS sequence"/>
</dbReference>
<name>A0AAN8NPV3_POLSC</name>
<comment type="caution">
    <text evidence="2">The sequence shown here is derived from an EMBL/GenBank/DDBJ whole genome shotgun (WGS) entry which is preliminary data.</text>
</comment>
<proteinExistence type="predicted"/>
<evidence type="ECO:0000313" key="3">
    <source>
        <dbReference type="Proteomes" id="UP001372834"/>
    </source>
</evidence>
<keyword evidence="1" id="KW-0732">Signal</keyword>
<feature type="chain" id="PRO_5042979077" evidence="1">
    <location>
        <begin position="20"/>
        <end position="146"/>
    </location>
</feature>
<dbReference type="AlphaFoldDB" id="A0AAN8NPV3"/>
<dbReference type="EMBL" id="JAWJWE010000048">
    <property type="protein sequence ID" value="KAK6616803.1"/>
    <property type="molecule type" value="Genomic_DNA"/>
</dbReference>
<accession>A0AAN8NPV3</accession>
<gene>
    <name evidence="2" type="ORF">RUM43_015031</name>
</gene>
<reference evidence="2 3" key="1">
    <citation type="submission" date="2023-10" db="EMBL/GenBank/DDBJ databases">
        <title>Genomes of two closely related lineages of the louse Polyplax serrata with different host specificities.</title>
        <authorList>
            <person name="Martinu J."/>
            <person name="Tarabai H."/>
            <person name="Stefka J."/>
            <person name="Hypsa V."/>
        </authorList>
    </citation>
    <scope>NUCLEOTIDE SEQUENCE [LARGE SCALE GENOMIC DNA]</scope>
    <source>
        <strain evidence="2">HR10_N</strain>
    </source>
</reference>
<protein>
    <submittedName>
        <fullName evidence="2">Uncharacterized protein</fullName>
    </submittedName>
</protein>
<organism evidence="2 3">
    <name type="scientific">Polyplax serrata</name>
    <name type="common">Common mouse louse</name>
    <dbReference type="NCBI Taxonomy" id="468196"/>
    <lineage>
        <taxon>Eukaryota</taxon>
        <taxon>Metazoa</taxon>
        <taxon>Ecdysozoa</taxon>
        <taxon>Arthropoda</taxon>
        <taxon>Hexapoda</taxon>
        <taxon>Insecta</taxon>
        <taxon>Pterygota</taxon>
        <taxon>Neoptera</taxon>
        <taxon>Paraneoptera</taxon>
        <taxon>Psocodea</taxon>
        <taxon>Troctomorpha</taxon>
        <taxon>Phthiraptera</taxon>
        <taxon>Anoplura</taxon>
        <taxon>Polyplacidae</taxon>
        <taxon>Polyplax</taxon>
    </lineage>
</organism>
<sequence length="146" mass="16602">MWSLQFTSLVILAGLTVDAYYELRVSDSYREDAYGKAIVNINSQEVFNDNVVKYKMEKTQDNGQICTITDMLTMKLVEENSECKVKLNYKGRGETSDRAADHDGVPLLEKATDVEATALKIQKMENVSQATRGLRPNWKRVFVEVK</sequence>